<dbReference type="EMBL" id="CAJNOK010074992">
    <property type="protein sequence ID" value="CAF1672001.1"/>
    <property type="molecule type" value="Genomic_DNA"/>
</dbReference>
<evidence type="ECO:0000313" key="2">
    <source>
        <dbReference type="EMBL" id="CAF4547581.1"/>
    </source>
</evidence>
<dbReference type="Proteomes" id="UP000677228">
    <property type="component" value="Unassembled WGS sequence"/>
</dbReference>
<dbReference type="EMBL" id="CAJOBA010109092">
    <property type="protein sequence ID" value="CAF4547581.1"/>
    <property type="molecule type" value="Genomic_DNA"/>
</dbReference>
<organism evidence="1 3">
    <name type="scientific">Didymodactylos carnosus</name>
    <dbReference type="NCBI Taxonomy" id="1234261"/>
    <lineage>
        <taxon>Eukaryota</taxon>
        <taxon>Metazoa</taxon>
        <taxon>Spiralia</taxon>
        <taxon>Gnathifera</taxon>
        <taxon>Rotifera</taxon>
        <taxon>Eurotatoria</taxon>
        <taxon>Bdelloidea</taxon>
        <taxon>Philodinida</taxon>
        <taxon>Philodinidae</taxon>
        <taxon>Didymodactylos</taxon>
    </lineage>
</organism>
<reference evidence="1" key="1">
    <citation type="submission" date="2021-02" db="EMBL/GenBank/DDBJ databases">
        <authorList>
            <person name="Nowell W R."/>
        </authorList>
    </citation>
    <scope>NUCLEOTIDE SEQUENCE</scope>
</reference>
<comment type="caution">
    <text evidence="1">The sequence shown here is derived from an EMBL/GenBank/DDBJ whole genome shotgun (WGS) entry which is preliminary data.</text>
</comment>
<name>A0A8S2GAX7_9BILA</name>
<dbReference type="Proteomes" id="UP000682733">
    <property type="component" value="Unassembled WGS sequence"/>
</dbReference>
<dbReference type="AlphaFoldDB" id="A0A8S2GAX7"/>
<evidence type="ECO:0000313" key="1">
    <source>
        <dbReference type="EMBL" id="CAF1672001.1"/>
    </source>
</evidence>
<feature type="non-terminal residue" evidence="1">
    <location>
        <position position="1"/>
    </location>
</feature>
<sequence length="44" mass="5078">MFSSYQNQAALFNRLKNEMIGLYAKINTQELMITSLHKENVSLS</sequence>
<protein>
    <submittedName>
        <fullName evidence="1">Uncharacterized protein</fullName>
    </submittedName>
</protein>
<gene>
    <name evidence="1" type="ORF">OVA965_LOCUS45757</name>
    <name evidence="2" type="ORF">TMI583_LOCUS49557</name>
</gene>
<accession>A0A8S2GAX7</accession>
<proteinExistence type="predicted"/>
<feature type="non-terminal residue" evidence="1">
    <location>
        <position position="44"/>
    </location>
</feature>
<evidence type="ECO:0000313" key="3">
    <source>
        <dbReference type="Proteomes" id="UP000677228"/>
    </source>
</evidence>